<sequence>MLNKFKLKKMKIISKMLKMTAIFLVVLGTQSCSNDDDNNIVDPGPQNIVELAIATPELSSLVAALQAADGNLVSVLSGPGPFTVLAPTNEAFAAFLGGTPLDQVPSDVLSQILLNHVIAGDVLSTDLLNAGEGYASTSATGAGGRNISLYFNTSNGVRFNDAGSVIPSGADIDATNGTIHIIDGVLGLPSIVDHAVANDNFSTLVGALTATGLDGAVAGLTQGTVLAPINSAFEGLTLPTGNALVQTLLNHVVGANVFADDLVAAGSGYTNTLAETMGGENLSLYFNTEDGVSFNGLSNVAQADVVATNGVIHAVDAVITLPTIATFATSNSALSNLVAALQLADTGTPTVPWINTVSDASAGPFTVFAPTNGAFEDLLLELDPSGNTALGDLAPATVDAVLLMHVVSGNVQSSGLPNGTVGTLGGNITADNTAFTLTDPNNRVSNIVTSLVDIQGVNGVVHVIDKVILPAQD</sequence>
<dbReference type="PROSITE" id="PS51257">
    <property type="entry name" value="PROKAR_LIPOPROTEIN"/>
    <property type="match status" value="1"/>
</dbReference>
<accession>A0A506PGD9</accession>
<keyword evidence="3" id="KW-1185">Reference proteome</keyword>
<reference evidence="2 3" key="1">
    <citation type="submission" date="2019-06" db="EMBL/GenBank/DDBJ databases">
        <title>Flavobacteriaceae Paucihalobacterium erythroidium CWB-1, complete genome.</title>
        <authorList>
            <person name="Wu S."/>
        </authorList>
    </citation>
    <scope>NUCLEOTIDE SEQUENCE [LARGE SCALE GENOMIC DNA]</scope>
    <source>
        <strain evidence="2 3">CWB-1</strain>
    </source>
</reference>
<dbReference type="EMBL" id="VHIQ01000005">
    <property type="protein sequence ID" value="TPV32906.1"/>
    <property type="molecule type" value="Genomic_DNA"/>
</dbReference>
<dbReference type="AlphaFoldDB" id="A0A506PGD9"/>
<dbReference type="PANTHER" id="PTHR10900:SF77">
    <property type="entry name" value="FI19380P1"/>
    <property type="match status" value="1"/>
</dbReference>
<protein>
    <submittedName>
        <fullName evidence="2">Fasciclin domain-containing protein</fullName>
    </submittedName>
</protein>
<gene>
    <name evidence="2" type="ORF">FJ651_11420</name>
</gene>
<dbReference type="PANTHER" id="PTHR10900">
    <property type="entry name" value="PERIOSTIN-RELATED"/>
    <property type="match status" value="1"/>
</dbReference>
<dbReference type="PROSITE" id="PS50213">
    <property type="entry name" value="FAS1"/>
    <property type="match status" value="3"/>
</dbReference>
<dbReference type="Proteomes" id="UP000317332">
    <property type="component" value="Unassembled WGS sequence"/>
</dbReference>
<feature type="domain" description="FAS1" evidence="1">
    <location>
        <begin position="45"/>
        <end position="186"/>
    </location>
</feature>
<name>A0A506PGD9_9FLAO</name>
<dbReference type="Gene3D" id="2.30.180.10">
    <property type="entry name" value="FAS1 domain"/>
    <property type="match status" value="3"/>
</dbReference>
<dbReference type="SMART" id="SM00554">
    <property type="entry name" value="FAS1"/>
    <property type="match status" value="3"/>
</dbReference>
<dbReference type="GO" id="GO:0005615">
    <property type="term" value="C:extracellular space"/>
    <property type="evidence" value="ECO:0007669"/>
    <property type="project" value="TreeGrafter"/>
</dbReference>
<evidence type="ECO:0000313" key="3">
    <source>
        <dbReference type="Proteomes" id="UP000317332"/>
    </source>
</evidence>
<evidence type="ECO:0000259" key="1">
    <source>
        <dbReference type="PROSITE" id="PS50213"/>
    </source>
</evidence>
<proteinExistence type="predicted"/>
<evidence type="ECO:0000313" key="2">
    <source>
        <dbReference type="EMBL" id="TPV32906.1"/>
    </source>
</evidence>
<dbReference type="InterPro" id="IPR050904">
    <property type="entry name" value="Adhesion/Biosynth-related"/>
</dbReference>
<feature type="domain" description="FAS1" evidence="1">
    <location>
        <begin position="321"/>
        <end position="468"/>
    </location>
</feature>
<dbReference type="InterPro" id="IPR000782">
    <property type="entry name" value="FAS1_domain"/>
</dbReference>
<dbReference type="InterPro" id="IPR036378">
    <property type="entry name" value="FAS1_dom_sf"/>
</dbReference>
<dbReference type="Pfam" id="PF02469">
    <property type="entry name" value="Fasciclin"/>
    <property type="match status" value="3"/>
</dbReference>
<feature type="domain" description="FAS1" evidence="1">
    <location>
        <begin position="188"/>
        <end position="319"/>
    </location>
</feature>
<dbReference type="OrthoDB" id="9800666at2"/>
<comment type="caution">
    <text evidence="2">The sequence shown here is derived from an EMBL/GenBank/DDBJ whole genome shotgun (WGS) entry which is preliminary data.</text>
</comment>
<dbReference type="SUPFAM" id="SSF82153">
    <property type="entry name" value="FAS1 domain"/>
    <property type="match status" value="3"/>
</dbReference>
<organism evidence="2 3">
    <name type="scientific">Paucihalobacter ruber</name>
    <dbReference type="NCBI Taxonomy" id="2567861"/>
    <lineage>
        <taxon>Bacteria</taxon>
        <taxon>Pseudomonadati</taxon>
        <taxon>Bacteroidota</taxon>
        <taxon>Flavobacteriia</taxon>
        <taxon>Flavobacteriales</taxon>
        <taxon>Flavobacteriaceae</taxon>
        <taxon>Paucihalobacter</taxon>
    </lineage>
</organism>